<evidence type="ECO:0000313" key="1">
    <source>
        <dbReference type="EMBL" id="KRM37328.1"/>
    </source>
</evidence>
<dbReference type="PATRIC" id="fig|1423754.3.peg.182"/>
<reference evidence="1 2" key="1">
    <citation type="journal article" date="2015" name="Genome Announc.">
        <title>Expanding the biotechnology potential of lactobacilli through comparative genomics of 213 strains and associated genera.</title>
        <authorList>
            <person name="Sun Z."/>
            <person name="Harris H.M."/>
            <person name="McCann A."/>
            <person name="Guo C."/>
            <person name="Argimon S."/>
            <person name="Zhang W."/>
            <person name="Yang X."/>
            <person name="Jeffery I.B."/>
            <person name="Cooney J.C."/>
            <person name="Kagawa T.F."/>
            <person name="Liu W."/>
            <person name="Song Y."/>
            <person name="Salvetti E."/>
            <person name="Wrobel A."/>
            <person name="Rasinkangas P."/>
            <person name="Parkhill J."/>
            <person name="Rea M.C."/>
            <person name="O'Sullivan O."/>
            <person name="Ritari J."/>
            <person name="Douillard F.P."/>
            <person name="Paul Ross R."/>
            <person name="Yang R."/>
            <person name="Briner A.E."/>
            <person name="Felis G.E."/>
            <person name="de Vos W.M."/>
            <person name="Barrangou R."/>
            <person name="Klaenhammer T.R."/>
            <person name="Caufield P.W."/>
            <person name="Cui Y."/>
            <person name="Zhang H."/>
            <person name="O'Toole P.W."/>
        </authorList>
    </citation>
    <scope>NUCLEOTIDE SEQUENCE [LARGE SCALE GENOMIC DNA]</scope>
    <source>
        <strain evidence="1 2">DSM 5661</strain>
    </source>
</reference>
<gene>
    <name evidence="1" type="ORF">FC39_GL000171</name>
</gene>
<dbReference type="STRING" id="1423754.FC39_GL000171"/>
<keyword evidence="2" id="KW-1185">Reference proteome</keyword>
<name>A0A0R1Y4N6_9LACO</name>
<accession>A0A0R1Y4N6</accession>
<dbReference type="EMBL" id="AZGI01000087">
    <property type="protein sequence ID" value="KRM37328.1"/>
    <property type="molecule type" value="Genomic_DNA"/>
</dbReference>
<proteinExistence type="predicted"/>
<protein>
    <submittedName>
        <fullName evidence="1">Uncharacterized protein</fullName>
    </submittedName>
</protein>
<dbReference type="AlphaFoldDB" id="A0A0R1Y4N6"/>
<sequence>MKKIIMNIDMSFQEASEQFLRSKTYELLVENPQLYSSETPDYFYQLWQKEQQSIINLKSEA</sequence>
<dbReference type="Proteomes" id="UP000051223">
    <property type="component" value="Unassembled WGS sequence"/>
</dbReference>
<evidence type="ECO:0000313" key="2">
    <source>
        <dbReference type="Proteomes" id="UP000051223"/>
    </source>
</evidence>
<organism evidence="1 2">
    <name type="scientific">Lactobacillus hamsteri DSM 5661 = JCM 6256</name>
    <dbReference type="NCBI Taxonomy" id="1423754"/>
    <lineage>
        <taxon>Bacteria</taxon>
        <taxon>Bacillati</taxon>
        <taxon>Bacillota</taxon>
        <taxon>Bacilli</taxon>
        <taxon>Lactobacillales</taxon>
        <taxon>Lactobacillaceae</taxon>
        <taxon>Lactobacillus</taxon>
    </lineage>
</organism>
<comment type="caution">
    <text evidence="1">The sequence shown here is derived from an EMBL/GenBank/DDBJ whole genome shotgun (WGS) entry which is preliminary data.</text>
</comment>